<evidence type="ECO:0000313" key="3">
    <source>
        <dbReference type="Proteomes" id="UP000747542"/>
    </source>
</evidence>
<comment type="caution">
    <text evidence="2">The sequence shown here is derived from an EMBL/GenBank/DDBJ whole genome shotgun (WGS) entry which is preliminary data.</text>
</comment>
<keyword evidence="1" id="KW-0732">Signal</keyword>
<feature type="signal peptide" evidence="1">
    <location>
        <begin position="1"/>
        <end position="18"/>
    </location>
</feature>
<organism evidence="2 3">
    <name type="scientific">Homarus americanus</name>
    <name type="common">American lobster</name>
    <dbReference type="NCBI Taxonomy" id="6706"/>
    <lineage>
        <taxon>Eukaryota</taxon>
        <taxon>Metazoa</taxon>
        <taxon>Ecdysozoa</taxon>
        <taxon>Arthropoda</taxon>
        <taxon>Crustacea</taxon>
        <taxon>Multicrustacea</taxon>
        <taxon>Malacostraca</taxon>
        <taxon>Eumalacostraca</taxon>
        <taxon>Eucarida</taxon>
        <taxon>Decapoda</taxon>
        <taxon>Pleocyemata</taxon>
        <taxon>Astacidea</taxon>
        <taxon>Nephropoidea</taxon>
        <taxon>Nephropidae</taxon>
        <taxon>Homarus</taxon>
    </lineage>
</organism>
<evidence type="ECO:0000313" key="2">
    <source>
        <dbReference type="EMBL" id="KAG7167008.1"/>
    </source>
</evidence>
<sequence length="132" mass="14717">MLMFVCVALCALMAVAMPQDSQVTGLLQPEEGELGEHQKIVGATIDLLPDIADVLQRVGNRQSTNSENVQRIIVDFLPITRKILKATADVEGREVNKEDVQRIYAAEAVMPSVVEFMEKLRDMDLFSSQKQQ</sequence>
<evidence type="ECO:0000256" key="1">
    <source>
        <dbReference type="SAM" id="SignalP"/>
    </source>
</evidence>
<gene>
    <name evidence="2" type="ORF">Hamer_G005315</name>
</gene>
<feature type="chain" id="PRO_5035209203" evidence="1">
    <location>
        <begin position="19"/>
        <end position="132"/>
    </location>
</feature>
<accession>A0A8J5K5L1</accession>
<dbReference type="AlphaFoldDB" id="A0A8J5K5L1"/>
<dbReference type="Proteomes" id="UP000747542">
    <property type="component" value="Unassembled WGS sequence"/>
</dbReference>
<reference evidence="2" key="1">
    <citation type="journal article" date="2021" name="Sci. Adv.">
        <title>The American lobster genome reveals insights on longevity, neural, and immune adaptations.</title>
        <authorList>
            <person name="Polinski J.M."/>
            <person name="Zimin A.V."/>
            <person name="Clark K.F."/>
            <person name="Kohn A.B."/>
            <person name="Sadowski N."/>
            <person name="Timp W."/>
            <person name="Ptitsyn A."/>
            <person name="Khanna P."/>
            <person name="Romanova D.Y."/>
            <person name="Williams P."/>
            <person name="Greenwood S.J."/>
            <person name="Moroz L.L."/>
            <person name="Walt D.R."/>
            <person name="Bodnar A.G."/>
        </authorList>
    </citation>
    <scope>NUCLEOTIDE SEQUENCE</scope>
    <source>
        <strain evidence="2">GMGI-L3</strain>
    </source>
</reference>
<dbReference type="EMBL" id="JAHLQT010021845">
    <property type="protein sequence ID" value="KAG7167008.1"/>
    <property type="molecule type" value="Genomic_DNA"/>
</dbReference>
<name>A0A8J5K5L1_HOMAM</name>
<protein>
    <submittedName>
        <fullName evidence="2">Uncharacterized protein</fullName>
    </submittedName>
</protein>
<proteinExistence type="predicted"/>
<keyword evidence="3" id="KW-1185">Reference proteome</keyword>